<feature type="region of interest" description="Disordered" evidence="4">
    <location>
        <begin position="1713"/>
        <end position="1741"/>
    </location>
</feature>
<dbReference type="InterPro" id="IPR029058">
    <property type="entry name" value="AB_hydrolase_fold"/>
</dbReference>
<dbReference type="GO" id="GO:0031177">
    <property type="term" value="F:phosphopantetheine binding"/>
    <property type="evidence" value="ECO:0007669"/>
    <property type="project" value="InterPro"/>
</dbReference>
<dbReference type="Pfam" id="PF13193">
    <property type="entry name" value="AMP-binding_C"/>
    <property type="match status" value="1"/>
</dbReference>
<comment type="caution">
    <text evidence="6">The sequence shown here is derived from an EMBL/GenBank/DDBJ whole genome shotgun (WGS) entry which is preliminary data.</text>
</comment>
<dbReference type="Gene3D" id="1.10.1200.10">
    <property type="entry name" value="ACP-like"/>
    <property type="match status" value="1"/>
</dbReference>
<feature type="compositionally biased region" description="Basic and acidic residues" evidence="4">
    <location>
        <begin position="657"/>
        <end position="683"/>
    </location>
</feature>
<proteinExistence type="predicted"/>
<dbReference type="Gene3D" id="3.30.300.30">
    <property type="match status" value="2"/>
</dbReference>
<dbReference type="InterPro" id="IPR020845">
    <property type="entry name" value="AMP-binding_CS"/>
</dbReference>
<dbReference type="InterPro" id="IPR001242">
    <property type="entry name" value="Condensation_dom"/>
</dbReference>
<dbReference type="Pfam" id="PF00550">
    <property type="entry name" value="PP-binding"/>
    <property type="match status" value="2"/>
</dbReference>
<dbReference type="CDD" id="cd05930">
    <property type="entry name" value="A_NRPS"/>
    <property type="match status" value="1"/>
</dbReference>
<evidence type="ECO:0000256" key="4">
    <source>
        <dbReference type="SAM" id="MobiDB-lite"/>
    </source>
</evidence>
<dbReference type="GO" id="GO:0044550">
    <property type="term" value="P:secondary metabolite biosynthetic process"/>
    <property type="evidence" value="ECO:0007669"/>
    <property type="project" value="TreeGrafter"/>
</dbReference>
<dbReference type="SMART" id="SM00823">
    <property type="entry name" value="PKS_PP"/>
    <property type="match status" value="2"/>
</dbReference>
<feature type="domain" description="Carrier" evidence="5">
    <location>
        <begin position="533"/>
        <end position="608"/>
    </location>
</feature>
<dbReference type="Proteomes" id="UP000618795">
    <property type="component" value="Unassembled WGS sequence"/>
</dbReference>
<dbReference type="GO" id="GO:0043041">
    <property type="term" value="P:amino acid activation for nonribosomal peptide biosynthetic process"/>
    <property type="evidence" value="ECO:0007669"/>
    <property type="project" value="TreeGrafter"/>
</dbReference>
<feature type="region of interest" description="Disordered" evidence="4">
    <location>
        <begin position="605"/>
        <end position="790"/>
    </location>
</feature>
<feature type="compositionally biased region" description="Low complexity" evidence="4">
    <location>
        <begin position="628"/>
        <end position="640"/>
    </location>
</feature>
<evidence type="ECO:0000313" key="7">
    <source>
        <dbReference type="Proteomes" id="UP000618795"/>
    </source>
</evidence>
<dbReference type="InterPro" id="IPR000873">
    <property type="entry name" value="AMP-dep_synth/lig_dom"/>
</dbReference>
<feature type="region of interest" description="Disordered" evidence="4">
    <location>
        <begin position="1"/>
        <end position="28"/>
    </location>
</feature>
<dbReference type="NCBIfam" id="TIGR01733">
    <property type="entry name" value="AA-adenyl-dom"/>
    <property type="match status" value="1"/>
</dbReference>
<dbReference type="PANTHER" id="PTHR45527:SF1">
    <property type="entry name" value="FATTY ACID SYNTHASE"/>
    <property type="match status" value="1"/>
</dbReference>
<comment type="cofactor">
    <cofactor evidence="1">
        <name>pantetheine 4'-phosphate</name>
        <dbReference type="ChEBI" id="CHEBI:47942"/>
    </cofactor>
</comment>
<dbReference type="SUPFAM" id="SSF56801">
    <property type="entry name" value="Acetyl-CoA synthetase-like"/>
    <property type="match status" value="2"/>
</dbReference>
<reference evidence="6" key="2">
    <citation type="submission" date="2020-09" db="EMBL/GenBank/DDBJ databases">
        <authorList>
            <person name="Sun Q."/>
            <person name="Ohkuma M."/>
        </authorList>
    </citation>
    <scope>NUCLEOTIDE SEQUENCE</scope>
    <source>
        <strain evidence="6">JCM 4369</strain>
    </source>
</reference>
<sequence length="1849" mass="195661">MESATAGAARVPAPGADGMTRGRPGHPARTLHGLVAEQVARTPDAVAVEDGTGSLTYRRLWADSERLAACLVDLGTAPGDVVAVVMPRGTRVITALLAVLRAGAAYLALDRDQPAARTRGMLEDARAKLVVVEDGDDLPAVPAGSRVVPFTALDRAAPGPLTLPDVTEQEAAYAVFTSGSTGRPKGVLNEHGAIAGKIRWLADRLPLATGDVALHKTAYTFDYSVCEVFWTLACGARLRVAPPGAQADPVRLVQEMRRSGVTVAQFVPSMLSVLMEEPGFRALDRLRVLVVGGEALPEELLAGLRTWSAARVVNLYGPAECSVFATCWIHEPGDEAGAVSIGTPVAGTRIDIRDEAGRPVGAGRSGELWIGGPGVGRGYLGRPELTRQAFLPDPARPGARWYRTGDLVRRGPDGALEYHGRLDDQVKVRGQRIEPAEVRQQLLEALDVRQAAVLPVRDAAGGVRLAAFLVDPAGELPGVREIRARLDERLTPGMMPSWIKVVGQLPIASSGKLDRSALLALLETREPPAPHPPAGDRVEEFVLRLWRELLADDGAGPDDDFFAGGGDSLIAARMLVRIRDELGVEVRIGDLLSEPTVHGMSERIRTAPGLRHPADGTGLPADGRGHLADGPGHPADGPGHSADGSRRPAGGSGHVADGPRPRHSADEPGHPADGPRHLADEPGHPAGGPGHTVDEPGHLTDGPRLPADGPRLAAGGPGQPADEPGHSADGSRRPAGGSGHVADGPRPRHSADEPGHPADGTGLPAEGPRLPAEGPRLPAEGPRLPAGGTAPLSVAQRRLWLSEQVAPGQVDYNVVDVWTLSGPLDTAALEAAVHDVMARHDALRITVHDTDSGPVQRVHPLPLSQLEVLPGPLGADAAREAVRRVACTAFRIGSGPLVRCVLVPRGAEHHQLVFAAHHMVMDGWSAEIFWADLSRCYAARRNGEGPGPRPAALSFAEHSRRSAARPAPPEQRAYWKRTLEDLPAPLRLPMGPPSATPRIERSTRTLEADTAARIDRLARRVRATPVAVLLGCFATLLGRWSGTADLVLGAPLSGRTEADVHDTVGFFNATVPLRLAVPDGASPDERVRRAHRTLVDAQMNQDVAFDDIVALSGASGHGRGPLFSVWFNALSYPRRGLRLDGVHTAREVAPLPGLPFDLSLYIASRDGEIDLDLAFDATRLAPPWAGELLDQLVETVTDWVRRPQPGPSRPAPREMPRPAPREIPGPAEPPPVRAHGSQLLERVLGHRRESAAVVDEQGTCTYGELTERVEALAAELTREGLTPGQLVEIRDAHGRDLPAAILAVWRAGGICMPTDPQAPAAWQDGLSAAARPHWLVRCEERGPSVRAVDPGAPLPQERVGAPAPTRGVPWYVLPTSGSTGRPRLVLGTDTPLVAFLDWWSARFGITARDRFSVLSGRSHDPLLRDLLLPLWNGGTAVVPGSRTRLDGTRLVHWMARHEITVVHLTPPVGALIAGAAEAARTPLTSVRLACFGGDVLTPAVAGAWHRAAPRSRTVVVYGTTETPQAASLHEHGPLDGGEGCLGAGAVEAQLLVVDPEGSPVPVGHLGEIAVRSPLLTLGYLDEPAATMRSYGPDPGGDPARGLFRTGDVGRLRWDGTVSFVARSESLVKVRGNRVSPTQLAGEVRALPGVAQAVVRPDDSSGTTRLVAHVMPEPGASLSGDDVMAALAQRLPAGHLPEDIRIVGEFRLTHHGKLDPSGFDLPGAQSSPAPPAAPAGHGRGRSELEHDLRRLWGRALDRPVWDLDDNFFDLGGSSLTAVRLQALIRTELGIEVSPLLVFEHSTVRRQAEALERQGDRSDAGAAGAPAGAGGDARSRRKAARAGIDALSPRF</sequence>
<dbReference type="InterPro" id="IPR036736">
    <property type="entry name" value="ACP-like_sf"/>
</dbReference>
<dbReference type="GO" id="GO:0017000">
    <property type="term" value="P:antibiotic biosynthetic process"/>
    <property type="evidence" value="ECO:0007669"/>
    <property type="project" value="UniProtKB-ARBA"/>
</dbReference>
<dbReference type="Pfam" id="PF00501">
    <property type="entry name" value="AMP-binding"/>
    <property type="match status" value="2"/>
</dbReference>
<gene>
    <name evidence="6" type="ORF">GCM10010260_12730</name>
</gene>
<feature type="region of interest" description="Disordered" evidence="4">
    <location>
        <begin position="1807"/>
        <end position="1849"/>
    </location>
</feature>
<dbReference type="Gene3D" id="3.40.50.1820">
    <property type="entry name" value="alpha/beta hydrolase"/>
    <property type="match status" value="1"/>
</dbReference>
<dbReference type="InterPro" id="IPR010071">
    <property type="entry name" value="AA_adenyl_dom"/>
</dbReference>
<feature type="compositionally biased region" description="Basic and acidic residues" evidence="4">
    <location>
        <begin position="1807"/>
        <end position="1817"/>
    </location>
</feature>
<evidence type="ECO:0000256" key="2">
    <source>
        <dbReference type="ARBA" id="ARBA00022450"/>
    </source>
</evidence>
<accession>A0A918I7I4</accession>
<organism evidence="6 7">
    <name type="scientific">Streptomyces filipinensis</name>
    <dbReference type="NCBI Taxonomy" id="66887"/>
    <lineage>
        <taxon>Bacteria</taxon>
        <taxon>Bacillati</taxon>
        <taxon>Actinomycetota</taxon>
        <taxon>Actinomycetes</taxon>
        <taxon>Kitasatosporales</taxon>
        <taxon>Streptomycetaceae</taxon>
        <taxon>Streptomyces</taxon>
    </lineage>
</organism>
<dbReference type="CDD" id="cd19531">
    <property type="entry name" value="LCL_NRPS-like"/>
    <property type="match status" value="1"/>
</dbReference>
<dbReference type="FunFam" id="3.40.50.12780:FF:000012">
    <property type="entry name" value="Non-ribosomal peptide synthetase"/>
    <property type="match status" value="1"/>
</dbReference>
<feature type="domain" description="Carrier" evidence="5">
    <location>
        <begin position="1738"/>
        <end position="1813"/>
    </location>
</feature>
<dbReference type="RefSeq" id="WP_191871639.1">
    <property type="nucleotide sequence ID" value="NZ_BMTD01000002.1"/>
</dbReference>
<dbReference type="GO" id="GO:0003824">
    <property type="term" value="F:catalytic activity"/>
    <property type="evidence" value="ECO:0007669"/>
    <property type="project" value="InterPro"/>
</dbReference>
<keyword evidence="7" id="KW-1185">Reference proteome</keyword>
<dbReference type="SUPFAM" id="SSF47336">
    <property type="entry name" value="ACP-like"/>
    <property type="match status" value="2"/>
</dbReference>
<feature type="compositionally biased region" description="Basic and acidic residues" evidence="4">
    <location>
        <begin position="743"/>
        <end position="756"/>
    </location>
</feature>
<evidence type="ECO:0000313" key="6">
    <source>
        <dbReference type="EMBL" id="GGU81716.1"/>
    </source>
</evidence>
<protein>
    <recommendedName>
        <fullName evidence="5">Carrier domain-containing protein</fullName>
    </recommendedName>
</protein>
<dbReference type="InterPro" id="IPR042099">
    <property type="entry name" value="ANL_N_sf"/>
</dbReference>
<keyword evidence="3" id="KW-0597">Phosphoprotein</keyword>
<evidence type="ECO:0000256" key="1">
    <source>
        <dbReference type="ARBA" id="ARBA00001957"/>
    </source>
</evidence>
<feature type="compositionally biased region" description="Pro residues" evidence="4">
    <location>
        <begin position="1221"/>
        <end position="1232"/>
    </location>
</feature>
<dbReference type="GO" id="GO:0008610">
    <property type="term" value="P:lipid biosynthetic process"/>
    <property type="evidence" value="ECO:0007669"/>
    <property type="project" value="UniProtKB-ARBA"/>
</dbReference>
<evidence type="ECO:0000259" key="5">
    <source>
        <dbReference type="PROSITE" id="PS50075"/>
    </source>
</evidence>
<dbReference type="InterPro" id="IPR009081">
    <property type="entry name" value="PP-bd_ACP"/>
</dbReference>
<feature type="region of interest" description="Disordered" evidence="4">
    <location>
        <begin position="1199"/>
        <end position="1234"/>
    </location>
</feature>
<dbReference type="Gene3D" id="3.30.559.30">
    <property type="entry name" value="Nonribosomal peptide synthetase, condensation domain"/>
    <property type="match status" value="1"/>
</dbReference>
<dbReference type="InterPro" id="IPR020806">
    <property type="entry name" value="PKS_PP-bd"/>
</dbReference>
<dbReference type="SUPFAM" id="SSF52777">
    <property type="entry name" value="CoA-dependent acyltransferases"/>
    <property type="match status" value="2"/>
</dbReference>
<dbReference type="EMBL" id="BMTD01000002">
    <property type="protein sequence ID" value="GGU81716.1"/>
    <property type="molecule type" value="Genomic_DNA"/>
</dbReference>
<dbReference type="Gene3D" id="3.30.559.10">
    <property type="entry name" value="Chloramphenicol acetyltransferase-like domain"/>
    <property type="match status" value="1"/>
</dbReference>
<dbReference type="PROSITE" id="PS50075">
    <property type="entry name" value="CARRIER"/>
    <property type="match status" value="2"/>
</dbReference>
<name>A0A918I7I4_9ACTN</name>
<dbReference type="Gene3D" id="3.40.50.12780">
    <property type="entry name" value="N-terminal domain of ligase-like"/>
    <property type="match status" value="2"/>
</dbReference>
<feature type="compositionally biased region" description="Basic and acidic residues" evidence="4">
    <location>
        <begin position="723"/>
        <end position="732"/>
    </location>
</feature>
<keyword evidence="2" id="KW-0596">Phosphopantetheine</keyword>
<dbReference type="PROSITE" id="PS00455">
    <property type="entry name" value="AMP_BINDING"/>
    <property type="match status" value="1"/>
</dbReference>
<feature type="region of interest" description="Disordered" evidence="4">
    <location>
        <begin position="947"/>
        <end position="970"/>
    </location>
</feature>
<reference evidence="6" key="1">
    <citation type="journal article" date="2014" name="Int. J. Syst. Evol. Microbiol.">
        <title>Complete genome sequence of Corynebacterium casei LMG S-19264T (=DSM 44701T), isolated from a smear-ripened cheese.</title>
        <authorList>
            <consortium name="US DOE Joint Genome Institute (JGI-PGF)"/>
            <person name="Walter F."/>
            <person name="Albersmeier A."/>
            <person name="Kalinowski J."/>
            <person name="Ruckert C."/>
        </authorList>
    </citation>
    <scope>NUCLEOTIDE SEQUENCE</scope>
    <source>
        <strain evidence="6">JCM 4369</strain>
    </source>
</reference>
<dbReference type="InterPro" id="IPR023213">
    <property type="entry name" value="CAT-like_dom_sf"/>
</dbReference>
<dbReference type="GO" id="GO:0005737">
    <property type="term" value="C:cytoplasm"/>
    <property type="evidence" value="ECO:0007669"/>
    <property type="project" value="TreeGrafter"/>
</dbReference>
<evidence type="ECO:0000256" key="3">
    <source>
        <dbReference type="ARBA" id="ARBA00022553"/>
    </source>
</evidence>
<dbReference type="InterPro" id="IPR025110">
    <property type="entry name" value="AMP-bd_C"/>
</dbReference>
<feature type="compositionally biased region" description="Basic and acidic residues" evidence="4">
    <location>
        <begin position="1211"/>
        <end position="1220"/>
    </location>
</feature>
<dbReference type="PANTHER" id="PTHR45527">
    <property type="entry name" value="NONRIBOSOMAL PEPTIDE SYNTHETASE"/>
    <property type="match status" value="1"/>
</dbReference>
<dbReference type="Pfam" id="PF00668">
    <property type="entry name" value="Condensation"/>
    <property type="match status" value="1"/>
</dbReference>
<dbReference type="InterPro" id="IPR045851">
    <property type="entry name" value="AMP-bd_C_sf"/>
</dbReference>